<dbReference type="RefSeq" id="WP_184616774.1">
    <property type="nucleotide sequence ID" value="NZ_BOOS01000021.1"/>
</dbReference>
<dbReference type="InterPro" id="IPR052164">
    <property type="entry name" value="Anthracycline_SecMetBiosynth"/>
</dbReference>
<protein>
    <submittedName>
        <fullName evidence="3">Putative enzyme related to lactoylglutathione lyase</fullName>
    </submittedName>
</protein>
<reference evidence="3 4" key="1">
    <citation type="submission" date="2020-08" db="EMBL/GenBank/DDBJ databases">
        <title>Sequencing the genomes of 1000 actinobacteria strains.</title>
        <authorList>
            <person name="Klenk H.-P."/>
        </authorList>
    </citation>
    <scope>NUCLEOTIDE SEQUENCE [LARGE SCALE GENOMIC DNA]</scope>
    <source>
        <strain evidence="3 4">DSM 45790</strain>
    </source>
</reference>
<dbReference type="SUPFAM" id="SSF54593">
    <property type="entry name" value="Glyoxalase/Bleomycin resistance protein/Dihydroxybiphenyl dioxygenase"/>
    <property type="match status" value="2"/>
</dbReference>
<feature type="compositionally biased region" description="Low complexity" evidence="1">
    <location>
        <begin position="56"/>
        <end position="70"/>
    </location>
</feature>
<dbReference type="EMBL" id="JACHBR010000002">
    <property type="protein sequence ID" value="MBB5630282.1"/>
    <property type="molecule type" value="Genomic_DNA"/>
</dbReference>
<dbReference type="GO" id="GO:0016829">
    <property type="term" value="F:lyase activity"/>
    <property type="evidence" value="ECO:0007669"/>
    <property type="project" value="UniProtKB-KW"/>
</dbReference>
<dbReference type="PROSITE" id="PS51819">
    <property type="entry name" value="VOC"/>
    <property type="match status" value="2"/>
</dbReference>
<dbReference type="AlphaFoldDB" id="A0A7W8ZA38"/>
<comment type="caution">
    <text evidence="3">The sequence shown here is derived from an EMBL/GenBank/DDBJ whole genome shotgun (WGS) entry which is preliminary data.</text>
</comment>
<feature type="region of interest" description="Disordered" evidence="1">
    <location>
        <begin position="36"/>
        <end position="70"/>
    </location>
</feature>
<accession>A0A7W8ZA38</accession>
<keyword evidence="4" id="KW-1185">Reference proteome</keyword>
<dbReference type="Pfam" id="PF18029">
    <property type="entry name" value="Glyoxalase_6"/>
    <property type="match status" value="2"/>
</dbReference>
<evidence type="ECO:0000313" key="3">
    <source>
        <dbReference type="EMBL" id="MBB5630282.1"/>
    </source>
</evidence>
<dbReference type="InterPro" id="IPR029068">
    <property type="entry name" value="Glyas_Bleomycin-R_OHBP_Dase"/>
</dbReference>
<organism evidence="3 4">
    <name type="scientific">Sphaerisporangium krabiense</name>
    <dbReference type="NCBI Taxonomy" id="763782"/>
    <lineage>
        <taxon>Bacteria</taxon>
        <taxon>Bacillati</taxon>
        <taxon>Actinomycetota</taxon>
        <taxon>Actinomycetes</taxon>
        <taxon>Streptosporangiales</taxon>
        <taxon>Streptosporangiaceae</taxon>
        <taxon>Sphaerisporangium</taxon>
    </lineage>
</organism>
<name>A0A7W8ZA38_9ACTN</name>
<dbReference type="Proteomes" id="UP000588112">
    <property type="component" value="Unassembled WGS sequence"/>
</dbReference>
<gene>
    <name evidence="3" type="ORF">BJ981_006046</name>
</gene>
<feature type="domain" description="VOC" evidence="2">
    <location>
        <begin position="195"/>
        <end position="306"/>
    </location>
</feature>
<keyword evidence="3" id="KW-0456">Lyase</keyword>
<dbReference type="InterPro" id="IPR037523">
    <property type="entry name" value="VOC_core"/>
</dbReference>
<evidence type="ECO:0000313" key="4">
    <source>
        <dbReference type="Proteomes" id="UP000588112"/>
    </source>
</evidence>
<evidence type="ECO:0000256" key="1">
    <source>
        <dbReference type="SAM" id="MobiDB-lite"/>
    </source>
</evidence>
<dbReference type="PANTHER" id="PTHR33993:SF14">
    <property type="entry name" value="GB|AAF24581.1"/>
    <property type="match status" value="1"/>
</dbReference>
<dbReference type="Gene3D" id="3.10.180.10">
    <property type="entry name" value="2,3-Dihydroxybiphenyl 1,2-Dioxygenase, domain 1"/>
    <property type="match status" value="2"/>
</dbReference>
<dbReference type="InterPro" id="IPR041581">
    <property type="entry name" value="Glyoxalase_6"/>
</dbReference>
<dbReference type="PANTHER" id="PTHR33993">
    <property type="entry name" value="GLYOXALASE-RELATED"/>
    <property type="match status" value="1"/>
</dbReference>
<evidence type="ECO:0000259" key="2">
    <source>
        <dbReference type="PROSITE" id="PS51819"/>
    </source>
</evidence>
<proteinExistence type="predicted"/>
<sequence length="306" mass="33079">MSDPLSDPFEALLRPATAADPDPAFAARLRARLERELLRPRERTQRTHDRRGTIMPSTSTSTSTSTATPTALRQGDVGFVSLRVPDAGRAAAFYQAVLGWRYEPGGDPRGRLVEGLTLPHGIWSQEGARTLWACHLVDDVRAAAERVRAAGGRAEEPVQEPYGLVSACVDDQGLEFSLYELPGASAETGSTAQGEVVYLTIEVRDVDRARAFYGSVLGWKFAPGNVEHGWRVRAGDAEVRPMTGLWGGRDRAAVVPMYAVDDIDAAVARVRAAGGTSTDPERQPYGITAECADDQGVRFYLGRIPG</sequence>
<feature type="compositionally biased region" description="Basic and acidic residues" evidence="1">
    <location>
        <begin position="36"/>
        <end position="52"/>
    </location>
</feature>
<feature type="domain" description="VOC" evidence="2">
    <location>
        <begin position="76"/>
        <end position="181"/>
    </location>
</feature>